<evidence type="ECO:0000313" key="2">
    <source>
        <dbReference type="Proteomes" id="UP000410492"/>
    </source>
</evidence>
<reference evidence="1 2" key="1">
    <citation type="submission" date="2019-01" db="EMBL/GenBank/DDBJ databases">
        <authorList>
            <person name="Sayadi A."/>
        </authorList>
    </citation>
    <scope>NUCLEOTIDE SEQUENCE [LARGE SCALE GENOMIC DNA]</scope>
</reference>
<dbReference type="EMBL" id="CAACVG010009295">
    <property type="protein sequence ID" value="VEN52786.1"/>
    <property type="molecule type" value="Genomic_DNA"/>
</dbReference>
<gene>
    <name evidence="1" type="ORF">CALMAC_LOCUS12798</name>
</gene>
<dbReference type="Proteomes" id="UP000410492">
    <property type="component" value="Unassembled WGS sequence"/>
</dbReference>
<name>A0A653CXX8_CALMS</name>
<keyword evidence="2" id="KW-1185">Reference proteome</keyword>
<organism evidence="1 2">
    <name type="scientific">Callosobruchus maculatus</name>
    <name type="common">Southern cowpea weevil</name>
    <name type="synonym">Pulse bruchid</name>
    <dbReference type="NCBI Taxonomy" id="64391"/>
    <lineage>
        <taxon>Eukaryota</taxon>
        <taxon>Metazoa</taxon>
        <taxon>Ecdysozoa</taxon>
        <taxon>Arthropoda</taxon>
        <taxon>Hexapoda</taxon>
        <taxon>Insecta</taxon>
        <taxon>Pterygota</taxon>
        <taxon>Neoptera</taxon>
        <taxon>Endopterygota</taxon>
        <taxon>Coleoptera</taxon>
        <taxon>Polyphaga</taxon>
        <taxon>Cucujiformia</taxon>
        <taxon>Chrysomeloidea</taxon>
        <taxon>Chrysomelidae</taxon>
        <taxon>Bruchinae</taxon>
        <taxon>Bruchini</taxon>
        <taxon>Callosobruchus</taxon>
    </lineage>
</organism>
<protein>
    <submittedName>
        <fullName evidence="1">Uncharacterized protein</fullName>
    </submittedName>
</protein>
<sequence>MKTSDSKLRPWFECSSLGSPNLETTCSKRACATEPAS</sequence>
<dbReference type="AlphaFoldDB" id="A0A653CXX8"/>
<accession>A0A653CXX8</accession>
<evidence type="ECO:0000313" key="1">
    <source>
        <dbReference type="EMBL" id="VEN52786.1"/>
    </source>
</evidence>
<proteinExistence type="predicted"/>